<dbReference type="AlphaFoldDB" id="A0A3D9H8N8"/>
<evidence type="ECO:0000256" key="1">
    <source>
        <dbReference type="SAM" id="Phobius"/>
    </source>
</evidence>
<evidence type="ECO:0000313" key="2">
    <source>
        <dbReference type="EMBL" id="RED45864.1"/>
    </source>
</evidence>
<accession>A0A3D9H8N8</accession>
<comment type="caution">
    <text evidence="2">The sequence shown here is derived from an EMBL/GenBank/DDBJ whole genome shotgun (WGS) entry which is preliminary data.</text>
</comment>
<sequence length="110" mass="12994">MSKLKDYITIKAIILLLVAVIFTPTAIKFIHVFEHHEHKVCIDGKSEHIHKVDLDCEFQKFQLNNHFLSIGKFVYLINYNWNDKISFLTYKFLNNHRHLSFSLRGPPVLV</sequence>
<gene>
    <name evidence="2" type="ORF">DFQ02_1079</name>
</gene>
<keyword evidence="1" id="KW-0812">Transmembrane</keyword>
<dbReference type="OrthoDB" id="1449138at2"/>
<reference evidence="2 3" key="1">
    <citation type="submission" date="2018-07" db="EMBL/GenBank/DDBJ databases">
        <title>Genomic Encyclopedia of Type Strains, Phase III (KMG-III): the genomes of soil and plant-associated and newly described type strains.</title>
        <authorList>
            <person name="Whitman W."/>
        </authorList>
    </citation>
    <scope>NUCLEOTIDE SEQUENCE [LARGE SCALE GENOMIC DNA]</scope>
    <source>
        <strain evidence="2 3">CECT 8487</strain>
    </source>
</reference>
<evidence type="ECO:0000313" key="3">
    <source>
        <dbReference type="Proteomes" id="UP000256629"/>
    </source>
</evidence>
<dbReference type="EMBL" id="QRDX01000007">
    <property type="protein sequence ID" value="RED45864.1"/>
    <property type="molecule type" value="Genomic_DNA"/>
</dbReference>
<proteinExistence type="predicted"/>
<feature type="transmembrane region" description="Helical" evidence="1">
    <location>
        <begin position="12"/>
        <end position="33"/>
    </location>
</feature>
<keyword evidence="1" id="KW-0472">Membrane</keyword>
<protein>
    <submittedName>
        <fullName evidence="2">Uncharacterized protein</fullName>
    </submittedName>
</protein>
<dbReference type="Proteomes" id="UP000256629">
    <property type="component" value="Unassembled WGS sequence"/>
</dbReference>
<dbReference type="RefSeq" id="WP_116524620.1">
    <property type="nucleotide sequence ID" value="NZ_QRDX01000007.1"/>
</dbReference>
<keyword evidence="1" id="KW-1133">Transmembrane helix</keyword>
<organism evidence="2 3">
    <name type="scientific">Seonamhaeicola aphaedonensis</name>
    <dbReference type="NCBI Taxonomy" id="1461338"/>
    <lineage>
        <taxon>Bacteria</taxon>
        <taxon>Pseudomonadati</taxon>
        <taxon>Bacteroidota</taxon>
        <taxon>Flavobacteriia</taxon>
        <taxon>Flavobacteriales</taxon>
        <taxon>Flavobacteriaceae</taxon>
    </lineage>
</organism>
<name>A0A3D9H8N8_9FLAO</name>
<keyword evidence="3" id="KW-1185">Reference proteome</keyword>